<dbReference type="EMBL" id="MUGS01000057">
    <property type="protein sequence ID" value="OXG00003.1"/>
    <property type="molecule type" value="Genomic_DNA"/>
</dbReference>
<evidence type="ECO:0000313" key="3">
    <source>
        <dbReference type="Proteomes" id="UP000214684"/>
    </source>
</evidence>
<dbReference type="PROSITE" id="PS51257">
    <property type="entry name" value="PROKAR_LIPOPROTEIN"/>
    <property type="match status" value="1"/>
</dbReference>
<reference evidence="2 3" key="1">
    <citation type="submission" date="2016-11" db="EMBL/GenBank/DDBJ databases">
        <title>Whole genomes of Flavobacteriaceae.</title>
        <authorList>
            <person name="Stine C."/>
            <person name="Li C."/>
            <person name="Tadesse D."/>
        </authorList>
    </citation>
    <scope>NUCLEOTIDE SEQUENCE [LARGE SCALE GENOMIC DNA]</scope>
    <source>
        <strain evidence="2 3">DSM 24704</strain>
    </source>
</reference>
<name>A0A227NRV3_9FLAO</name>
<dbReference type="AlphaFoldDB" id="A0A227NRV3"/>
<proteinExistence type="predicted"/>
<organism evidence="2 3">
    <name type="scientific">Flavobacterium araucananum</name>
    <dbReference type="NCBI Taxonomy" id="946678"/>
    <lineage>
        <taxon>Bacteria</taxon>
        <taxon>Pseudomonadati</taxon>
        <taxon>Bacteroidota</taxon>
        <taxon>Flavobacteriia</taxon>
        <taxon>Flavobacteriales</taxon>
        <taxon>Flavobacteriaceae</taxon>
        <taxon>Flavobacterium</taxon>
    </lineage>
</organism>
<keyword evidence="1" id="KW-0732">Signal</keyword>
<evidence type="ECO:0000256" key="1">
    <source>
        <dbReference type="SAM" id="SignalP"/>
    </source>
</evidence>
<comment type="caution">
    <text evidence="2">The sequence shown here is derived from an EMBL/GenBank/DDBJ whole genome shotgun (WGS) entry which is preliminary data.</text>
</comment>
<gene>
    <name evidence="2" type="ORF">B0A64_20810</name>
</gene>
<dbReference type="OrthoDB" id="1342391at2"/>
<evidence type="ECO:0000313" key="2">
    <source>
        <dbReference type="EMBL" id="OXG00003.1"/>
    </source>
</evidence>
<feature type="signal peptide" evidence="1">
    <location>
        <begin position="1"/>
        <end position="21"/>
    </location>
</feature>
<keyword evidence="3" id="KW-1185">Reference proteome</keyword>
<dbReference type="RefSeq" id="WP_089481412.1">
    <property type="nucleotide sequence ID" value="NZ_MUGS01000057.1"/>
</dbReference>
<feature type="chain" id="PRO_5030039113" evidence="1">
    <location>
        <begin position="22"/>
        <end position="194"/>
    </location>
</feature>
<dbReference type="Proteomes" id="UP000214684">
    <property type="component" value="Unassembled WGS sequence"/>
</dbReference>
<protein>
    <submittedName>
        <fullName evidence="2">Uncharacterized protein</fullName>
    </submittedName>
</protein>
<sequence>MKQLIKTFLLIPFFVLSCASAQYIKSYEPVNVFLETQKLNKNKNYILQSDKAANKQALKIFNSGEGLDHILDPKNHFDYTDGLFVEKHWKKMYEEYAQDTIKKYWKKEDFPEFDFLLEYKKGLLGSAFYDKYMNTGIEYVLIISEPMYYMDKKYIMFYFNKASFFGSNQPQVVIMKKEKEKWVVVRVIGDYAFY</sequence>
<accession>A0A227NRV3</accession>